<dbReference type="SUPFAM" id="SSF53335">
    <property type="entry name" value="S-adenosyl-L-methionine-dependent methyltransferases"/>
    <property type="match status" value="1"/>
</dbReference>
<dbReference type="InterPro" id="IPR029063">
    <property type="entry name" value="SAM-dependent_MTases_sf"/>
</dbReference>
<dbReference type="AlphaFoldDB" id="A0A931NBR8"/>
<reference evidence="2" key="1">
    <citation type="submission" date="2020-12" db="EMBL/GenBank/DDBJ databases">
        <title>The genome sequence of Inhella sp. 4Y17.</title>
        <authorList>
            <person name="Liu Y."/>
        </authorList>
    </citation>
    <scope>NUCLEOTIDE SEQUENCE</scope>
    <source>
        <strain evidence="2">4Y10</strain>
    </source>
</reference>
<accession>A0A931NBR8</accession>
<dbReference type="GO" id="GO:0032259">
    <property type="term" value="P:methylation"/>
    <property type="evidence" value="ECO:0007669"/>
    <property type="project" value="UniProtKB-KW"/>
</dbReference>
<proteinExistence type="predicted"/>
<feature type="domain" description="Methyltransferase" evidence="1">
    <location>
        <begin position="57"/>
        <end position="150"/>
    </location>
</feature>
<evidence type="ECO:0000313" key="3">
    <source>
        <dbReference type="Proteomes" id="UP000620139"/>
    </source>
</evidence>
<organism evidence="2 3">
    <name type="scientific">Inhella gelatinilytica</name>
    <dbReference type="NCBI Taxonomy" id="2795030"/>
    <lineage>
        <taxon>Bacteria</taxon>
        <taxon>Pseudomonadati</taxon>
        <taxon>Pseudomonadota</taxon>
        <taxon>Betaproteobacteria</taxon>
        <taxon>Burkholderiales</taxon>
        <taxon>Sphaerotilaceae</taxon>
        <taxon>Inhella</taxon>
    </lineage>
</organism>
<dbReference type="InterPro" id="IPR041698">
    <property type="entry name" value="Methyltransf_25"/>
</dbReference>
<keyword evidence="3" id="KW-1185">Reference proteome</keyword>
<keyword evidence="2" id="KW-0489">Methyltransferase</keyword>
<keyword evidence="2" id="KW-0808">Transferase</keyword>
<name>A0A931NBR8_9BURK</name>
<dbReference type="EMBL" id="JAEDAL010000001">
    <property type="protein sequence ID" value="MBH9551222.1"/>
    <property type="molecule type" value="Genomic_DNA"/>
</dbReference>
<dbReference type="GO" id="GO:0008168">
    <property type="term" value="F:methyltransferase activity"/>
    <property type="evidence" value="ECO:0007669"/>
    <property type="project" value="UniProtKB-KW"/>
</dbReference>
<dbReference type="Proteomes" id="UP000620139">
    <property type="component" value="Unassembled WGS sequence"/>
</dbReference>
<dbReference type="RefSeq" id="WP_198098849.1">
    <property type="nucleotide sequence ID" value="NZ_JAEDAL010000001.1"/>
</dbReference>
<evidence type="ECO:0000313" key="2">
    <source>
        <dbReference type="EMBL" id="MBH9551222.1"/>
    </source>
</evidence>
<evidence type="ECO:0000259" key="1">
    <source>
        <dbReference type="Pfam" id="PF13649"/>
    </source>
</evidence>
<dbReference type="Pfam" id="PF13649">
    <property type="entry name" value="Methyltransf_25"/>
    <property type="match status" value="1"/>
</dbReference>
<dbReference type="Gene3D" id="3.40.50.150">
    <property type="entry name" value="Vaccinia Virus protein VP39"/>
    <property type="match status" value="1"/>
</dbReference>
<gene>
    <name evidence="2" type="ORF">I7X43_00045</name>
</gene>
<protein>
    <submittedName>
        <fullName evidence="2">Methyltransferase domain-containing protein</fullName>
    </submittedName>
</protein>
<sequence length="225" mass="24695">MSLDAIEAAYARRSAEDPRYHPLNPAQAQAIAQRDAALQRLLRREGWGDTACLRAAELGCGTGGNLLGLLRWGFRPEHLTAVELQAARAHQARQVLPSTLQLFDGDARTAAVPTGSQDLVLAFTVFSSVLSDALQQDLADTLWRWLRPGGAAIVYDFTVDNPRNPDVRGVPLSRLRTLFPRASVRSLRLTLAPPLARRLPEGLLPLLAALPLLCTHRLTHLRKPL</sequence>
<comment type="caution">
    <text evidence="2">The sequence shown here is derived from an EMBL/GenBank/DDBJ whole genome shotgun (WGS) entry which is preliminary data.</text>
</comment>